<reference evidence="6" key="1">
    <citation type="submission" date="2023-10" db="EMBL/GenBank/DDBJ databases">
        <title>Genome assembly of Pristionchus species.</title>
        <authorList>
            <person name="Yoshida K."/>
            <person name="Sommer R.J."/>
        </authorList>
    </citation>
    <scope>NUCLEOTIDE SEQUENCE</scope>
    <source>
        <strain evidence="6">RS0144</strain>
    </source>
</reference>
<feature type="compositionally biased region" description="Polar residues" evidence="3">
    <location>
        <begin position="153"/>
        <end position="181"/>
    </location>
</feature>
<dbReference type="PANTHER" id="PTHR14790:SF15">
    <property type="entry name" value="RECQ-MEDIATED GENOME INSTABILITY PROTEIN 1"/>
    <property type="match status" value="1"/>
</dbReference>
<feature type="region of interest" description="Disordered" evidence="3">
    <location>
        <begin position="202"/>
        <end position="224"/>
    </location>
</feature>
<dbReference type="Proteomes" id="UP001432027">
    <property type="component" value="Unassembled WGS sequence"/>
</dbReference>
<evidence type="ECO:0000256" key="2">
    <source>
        <dbReference type="ARBA" id="ARBA00018987"/>
    </source>
</evidence>
<organism evidence="6 7">
    <name type="scientific">Pristionchus entomophagus</name>
    <dbReference type="NCBI Taxonomy" id="358040"/>
    <lineage>
        <taxon>Eukaryota</taxon>
        <taxon>Metazoa</taxon>
        <taxon>Ecdysozoa</taxon>
        <taxon>Nematoda</taxon>
        <taxon>Chromadorea</taxon>
        <taxon>Rhabditida</taxon>
        <taxon>Rhabditina</taxon>
        <taxon>Diplogasteromorpha</taxon>
        <taxon>Diplogasteroidea</taxon>
        <taxon>Neodiplogasteridae</taxon>
        <taxon>Pristionchus</taxon>
    </lineage>
</organism>
<dbReference type="GO" id="GO:0000712">
    <property type="term" value="P:resolution of meiotic recombination intermediates"/>
    <property type="evidence" value="ECO:0007669"/>
    <property type="project" value="TreeGrafter"/>
</dbReference>
<dbReference type="GO" id="GO:0000166">
    <property type="term" value="F:nucleotide binding"/>
    <property type="evidence" value="ECO:0007669"/>
    <property type="project" value="InterPro"/>
</dbReference>
<feature type="domain" description="RecQ-mediated genome instability protein 1 C-terminal OB-fold" evidence="5">
    <location>
        <begin position="248"/>
        <end position="363"/>
    </location>
</feature>
<comment type="caution">
    <text evidence="6">The sequence shown here is derived from an EMBL/GenBank/DDBJ whole genome shotgun (WGS) entry which is preliminary data.</text>
</comment>
<evidence type="ECO:0000313" key="7">
    <source>
        <dbReference type="Proteomes" id="UP001432027"/>
    </source>
</evidence>
<dbReference type="InterPro" id="IPR042470">
    <property type="entry name" value="RMI1_N_C_sf"/>
</dbReference>
<name>A0AAV5SKU4_9BILA</name>
<feature type="compositionally biased region" description="Pro residues" evidence="3">
    <location>
        <begin position="134"/>
        <end position="144"/>
    </location>
</feature>
<evidence type="ECO:0000259" key="5">
    <source>
        <dbReference type="Pfam" id="PF16099"/>
    </source>
</evidence>
<protein>
    <recommendedName>
        <fullName evidence="2">RecQ-mediated genome instability protein 1</fullName>
    </recommendedName>
</protein>
<dbReference type="InterPro" id="IPR013894">
    <property type="entry name" value="RMI1_OB"/>
</dbReference>
<feature type="region of interest" description="Disordered" evidence="3">
    <location>
        <begin position="122"/>
        <end position="186"/>
    </location>
</feature>
<comment type="similarity">
    <text evidence="1">Belongs to the RMI1 family.</text>
</comment>
<evidence type="ECO:0000259" key="4">
    <source>
        <dbReference type="Pfam" id="PF08585"/>
    </source>
</evidence>
<dbReference type="PANTHER" id="PTHR14790">
    <property type="entry name" value="RECQ-MEDIATED GENOME INSTABILITY PROTEIN 1 RMI1"/>
    <property type="match status" value="1"/>
</dbReference>
<dbReference type="GO" id="GO:0031422">
    <property type="term" value="C:RecQ family helicase-topoisomerase III complex"/>
    <property type="evidence" value="ECO:0007669"/>
    <property type="project" value="TreeGrafter"/>
</dbReference>
<accession>A0AAV5SKU4</accession>
<evidence type="ECO:0000256" key="3">
    <source>
        <dbReference type="SAM" id="MobiDB-lite"/>
    </source>
</evidence>
<feature type="domain" description="RecQ mediated genome instability protein 1 OB-fold" evidence="4">
    <location>
        <begin position="1"/>
        <end position="66"/>
    </location>
</feature>
<evidence type="ECO:0000256" key="1">
    <source>
        <dbReference type="ARBA" id="ARBA00006395"/>
    </source>
</evidence>
<dbReference type="EMBL" id="BTSX01000001">
    <property type="protein sequence ID" value="GMS80271.1"/>
    <property type="molecule type" value="Genomic_DNA"/>
</dbReference>
<dbReference type="Pfam" id="PF08585">
    <property type="entry name" value="RMI1_N_C"/>
    <property type="match status" value="1"/>
</dbReference>
<dbReference type="InterPro" id="IPR032199">
    <property type="entry name" value="RMI1_C"/>
</dbReference>
<dbReference type="Gene3D" id="2.40.50.770">
    <property type="entry name" value="RecQ-mediated genome instability protein Rmi1, C-terminal domain"/>
    <property type="match status" value="1"/>
</dbReference>
<dbReference type="AlphaFoldDB" id="A0AAV5SKU4"/>
<gene>
    <name evidence="6" type="ORF">PENTCL1PPCAC_2446</name>
</gene>
<dbReference type="GO" id="GO:0000724">
    <property type="term" value="P:double-strand break repair via homologous recombination"/>
    <property type="evidence" value="ECO:0007669"/>
    <property type="project" value="TreeGrafter"/>
</dbReference>
<dbReference type="GO" id="GO:0016604">
    <property type="term" value="C:nuclear body"/>
    <property type="evidence" value="ECO:0007669"/>
    <property type="project" value="TreeGrafter"/>
</dbReference>
<proteinExistence type="inferred from homology"/>
<dbReference type="Pfam" id="PF16099">
    <property type="entry name" value="RMI1_C"/>
    <property type="match status" value="1"/>
</dbReference>
<evidence type="ECO:0000313" key="6">
    <source>
        <dbReference type="EMBL" id="GMS80271.1"/>
    </source>
</evidence>
<keyword evidence="7" id="KW-1185">Reference proteome</keyword>
<sequence>MLTLSDGERELKGMERRSIPSLSLLTSPGCKVVLHPPLICRKGVFLLNSLNIQVLGGDDPDLMETGRPLTVMARLLKREIPKKRYFSHLNSCLDEMMDEDQMVREFEEMDEQFDPADFEPLPSTTVSPMISPTVPTPTPRPPPRSIHSSSTPVTPIQTSSPLINTQSTSSTMRSLHISTPPSMDREVKREIKVEEVIDIDDDSIPSTSTGITKEEGKSGEDEVDESDPFVIAYRSLRLVTLAEAATHSKFQTGGTKRKIEAFVDEFEEALRIVDNLWTMKVQLKDESSDGVECIVHSSVLEKLIGLTVEEANAIKSSTDIERKQEGARRLASTEEILNRLDLIWTIEFFPAKSKVTPIVRDVQTLAEILNAFD</sequence>